<evidence type="ECO:0000313" key="2">
    <source>
        <dbReference type="EMBL" id="WOH37660.1"/>
    </source>
</evidence>
<dbReference type="EMBL" id="CP136600">
    <property type="protein sequence ID" value="WOH37660.1"/>
    <property type="molecule type" value="Genomic_DNA"/>
</dbReference>
<reference evidence="2" key="2">
    <citation type="journal article" date="2024" name="Int. J. Syst. Evol. Microbiol.">
        <title>Thalassotalea psychrophila sp. nov., Thalassotalea nanhaiensis sp. nov. and Thalassotalea fonticola sp. nov., three psychrophilic bacteria isolated from deep-sea sediment.</title>
        <authorList>
            <person name="Li A.Q."/>
            <person name="Qi X.Q."/>
            <person name="Zhang C."/>
            <person name="Huang X.G."/>
            <person name="Wen D.Y."/>
            <person name="Li X.G."/>
            <person name="Zhang W.J."/>
        </authorList>
    </citation>
    <scope>NUCLEOTIDE SEQUENCE</scope>
    <source>
        <strain evidence="2">S1-1</strain>
    </source>
</reference>
<keyword evidence="1" id="KW-0812">Transmembrane</keyword>
<evidence type="ECO:0000256" key="1">
    <source>
        <dbReference type="SAM" id="Phobius"/>
    </source>
</evidence>
<keyword evidence="1" id="KW-1133">Transmembrane helix</keyword>
<gene>
    <name evidence="3" type="ORF">RI844_00050</name>
    <name evidence="2" type="ORF">RI844_20240</name>
</gene>
<evidence type="ECO:0000313" key="3">
    <source>
        <dbReference type="EMBL" id="WOH37670.1"/>
    </source>
</evidence>
<organism evidence="2 4">
    <name type="scientific">Thalassotalea fonticola</name>
    <dbReference type="NCBI Taxonomy" id="3065649"/>
    <lineage>
        <taxon>Bacteria</taxon>
        <taxon>Pseudomonadati</taxon>
        <taxon>Pseudomonadota</taxon>
        <taxon>Gammaproteobacteria</taxon>
        <taxon>Alteromonadales</taxon>
        <taxon>Colwelliaceae</taxon>
        <taxon>Thalassotalea</taxon>
    </lineage>
</organism>
<feature type="transmembrane region" description="Helical" evidence="1">
    <location>
        <begin position="143"/>
        <end position="160"/>
    </location>
</feature>
<name>A0ABZ0GPS7_9GAMM</name>
<evidence type="ECO:0000313" key="4">
    <source>
        <dbReference type="Proteomes" id="UP001301442"/>
    </source>
</evidence>
<reference evidence="2 4" key="1">
    <citation type="submission" date="2023-09" db="EMBL/GenBank/DDBJ databases">
        <authorList>
            <person name="Qi X."/>
        </authorList>
    </citation>
    <scope>NUCLEOTIDE SEQUENCE [LARGE SCALE GENOMIC DNA]</scope>
    <source>
        <strain evidence="2 4">S1-1</strain>
    </source>
</reference>
<dbReference type="RefSeq" id="WP_348396446.1">
    <property type="nucleotide sequence ID" value="NZ_CP136600.1"/>
</dbReference>
<sequence>MEFSEISKIVFGIVTAVGTIALTFFNMSQTRKVTAELLEKFEIAVEKTQKNSVTELFRLIHGLRMNYQDIIELINHDDCSRIIYALKRTPGLVCYENGSFQYTSIGRNSIFKFVDKWFTRLGIATFSIFTFASYLLLVFGNNYSAIAGFFMLIVFAFMLGRQLRQRRYDQMVESLVKPELMK</sequence>
<proteinExistence type="predicted"/>
<feature type="transmembrane region" description="Helical" evidence="1">
    <location>
        <begin position="117"/>
        <end position="137"/>
    </location>
</feature>
<protein>
    <submittedName>
        <fullName evidence="2">Uncharacterized protein</fullName>
    </submittedName>
</protein>
<accession>A0ABZ0GPS7</accession>
<keyword evidence="1" id="KW-0472">Membrane</keyword>
<feature type="transmembrane region" description="Helical" evidence="1">
    <location>
        <begin position="6"/>
        <end position="25"/>
    </location>
</feature>
<dbReference type="EMBL" id="CP136600">
    <property type="protein sequence ID" value="WOH37670.1"/>
    <property type="molecule type" value="Genomic_DNA"/>
</dbReference>
<dbReference type="Proteomes" id="UP001301442">
    <property type="component" value="Chromosome"/>
</dbReference>
<keyword evidence="4" id="KW-1185">Reference proteome</keyword>